<feature type="compositionally biased region" description="Polar residues" evidence="2">
    <location>
        <begin position="268"/>
        <end position="285"/>
    </location>
</feature>
<dbReference type="EMBL" id="KZ084127">
    <property type="protein sequence ID" value="OSC99514.1"/>
    <property type="molecule type" value="Genomic_DNA"/>
</dbReference>
<feature type="region of interest" description="Disordered" evidence="2">
    <location>
        <begin position="35"/>
        <end position="226"/>
    </location>
</feature>
<organism evidence="3 4">
    <name type="scientific">Trametes coccinea (strain BRFM310)</name>
    <name type="common">Pycnoporus coccineus</name>
    <dbReference type="NCBI Taxonomy" id="1353009"/>
    <lineage>
        <taxon>Eukaryota</taxon>
        <taxon>Fungi</taxon>
        <taxon>Dikarya</taxon>
        <taxon>Basidiomycota</taxon>
        <taxon>Agaricomycotina</taxon>
        <taxon>Agaricomycetes</taxon>
        <taxon>Polyporales</taxon>
        <taxon>Polyporaceae</taxon>
        <taxon>Trametes</taxon>
    </lineage>
</organism>
<reference evidence="3 4" key="1">
    <citation type="journal article" date="2015" name="Biotechnol. Biofuels">
        <title>Enhanced degradation of softwood versus hardwood by the white-rot fungus Pycnoporus coccineus.</title>
        <authorList>
            <person name="Couturier M."/>
            <person name="Navarro D."/>
            <person name="Chevret D."/>
            <person name="Henrissat B."/>
            <person name="Piumi F."/>
            <person name="Ruiz-Duenas F.J."/>
            <person name="Martinez A.T."/>
            <person name="Grigoriev I.V."/>
            <person name="Riley R."/>
            <person name="Lipzen A."/>
            <person name="Berrin J.G."/>
            <person name="Master E.R."/>
            <person name="Rosso M.N."/>
        </authorList>
    </citation>
    <scope>NUCLEOTIDE SEQUENCE [LARGE SCALE GENOMIC DNA]</scope>
    <source>
        <strain evidence="3 4">BRFM310</strain>
    </source>
</reference>
<feature type="compositionally biased region" description="Basic and acidic residues" evidence="2">
    <location>
        <begin position="109"/>
        <end position="125"/>
    </location>
</feature>
<feature type="compositionally biased region" description="Polar residues" evidence="2">
    <location>
        <begin position="464"/>
        <end position="473"/>
    </location>
</feature>
<dbReference type="STRING" id="1353009.A0A1Y2IEK1"/>
<feature type="region of interest" description="Disordered" evidence="2">
    <location>
        <begin position="267"/>
        <end position="349"/>
    </location>
</feature>
<feature type="coiled-coil region" evidence="1">
    <location>
        <begin position="879"/>
        <end position="906"/>
    </location>
</feature>
<feature type="region of interest" description="Disordered" evidence="2">
    <location>
        <begin position="364"/>
        <end position="424"/>
    </location>
</feature>
<feature type="region of interest" description="Disordered" evidence="2">
    <location>
        <begin position="951"/>
        <end position="973"/>
    </location>
</feature>
<gene>
    <name evidence="3" type="ORF">PYCCODRAFT_832744</name>
</gene>
<sequence length="973" mass="102380">MNVMNSPVDLRARDDHVRHLLDQRAARADLHGRFPSLSEFSDSPSVYSHPHFSPRPADRPSLDSSVQAFRFPQSPRLNSPSSLAEPRSPISDRERLKIPTASSLDLDDDPRSSSEYDSLHDHGGDGGDDADSSPEEDAEEEIPRISMYGPKMRFHSPAPWEEEGEEEVARESIDEPSKRTKKKSESSGKKGWGLARGGGAGTSEPRPSTDSARSGKPKQSFETSSTLSATGALAYVSFHPPVPGYRTHAHAHLTHALFRSSPPRSALAQASMSSTSLAINPSPQSLRDKLSLPRLRSRTPSNVGQLDSFSASSNNASPISRMTSPADADTDDHSLTRTSTRSATPQYQEYTHPYANPDLVRVANFDPPPSSPNLQASFGTLRSDSNATLTDTTPSSSMSQFRSTTTLSMTPGTSMTSVNPSLSESTSSYAKIGGRGISGPMPVDKSSLPLAALNMLNHAPQSPLPQATPTSPGSRRDQALPGVPLGGISAWHESGSGGGSLKLISLEEAQAQARERSRSATAHPVISSPFASSSKTQLPDPDSDGSQRAQGRARSTSAGASKGRHPIPMGMTSVGGGGDPSSPSSGGVGPHRQVVRKKSGFMRLFNGKDRDRVSPSSPPPPVPSLSNDAFAASPMPPLPLPPSQYHRSRQGSTHRVPVPPLSPTLAGESSAASSSGSGSGSGSSFDSPPSSTPSSGSTTGGGRDQSQLSARRKVPDLSIVTTSPSLPTLNNKVAYNAPLSAGANDVSHAHHLTPTAPSYPDRPRPGHAATMPSSAPPNKTDFVGLSIRPVSTLFSRELKEQLAVDDDGSVRTRPSLEADTGTPTTATTAVSPLSPDFNGGKYGRSSDEKSVGPPAIAHPDERDQSSVIQALQEQILTARRAWQRQIWELEGQVRDLKAEVEELRATEGAQGGEYCAACGRGSVRRLGLGGRGGSDDSLGVNAEDLQKAGVKTGGVVNRPRARTGVGSRFASGT</sequence>
<evidence type="ECO:0000313" key="3">
    <source>
        <dbReference type="EMBL" id="OSC99514.1"/>
    </source>
</evidence>
<feature type="compositionally biased region" description="Gly residues" evidence="2">
    <location>
        <begin position="190"/>
        <end position="201"/>
    </location>
</feature>
<dbReference type="OrthoDB" id="2565072at2759"/>
<feature type="region of interest" description="Disordered" evidence="2">
    <location>
        <begin position="512"/>
        <end position="731"/>
    </location>
</feature>
<keyword evidence="1" id="KW-0175">Coiled coil</keyword>
<evidence type="ECO:0000256" key="1">
    <source>
        <dbReference type="SAM" id="Coils"/>
    </source>
</evidence>
<feature type="compositionally biased region" description="Polar residues" evidence="2">
    <location>
        <begin position="372"/>
        <end position="424"/>
    </location>
</feature>
<feature type="region of interest" description="Disordered" evidence="2">
    <location>
        <begin position="745"/>
        <end position="783"/>
    </location>
</feature>
<feature type="compositionally biased region" description="Acidic residues" evidence="2">
    <location>
        <begin position="126"/>
        <end position="140"/>
    </location>
</feature>
<feature type="compositionally biased region" description="Low complexity" evidence="2">
    <location>
        <begin position="818"/>
        <end position="829"/>
    </location>
</feature>
<evidence type="ECO:0000256" key="2">
    <source>
        <dbReference type="SAM" id="MobiDB-lite"/>
    </source>
</evidence>
<feature type="region of interest" description="Disordered" evidence="2">
    <location>
        <begin position="800"/>
        <end position="865"/>
    </location>
</feature>
<feature type="compositionally biased region" description="Basic and acidic residues" evidence="2">
    <location>
        <begin position="167"/>
        <end position="188"/>
    </location>
</feature>
<feature type="compositionally biased region" description="Polar residues" evidence="2">
    <location>
        <begin position="719"/>
        <end position="731"/>
    </location>
</feature>
<feature type="compositionally biased region" description="Polar residues" evidence="2">
    <location>
        <begin position="336"/>
        <end position="349"/>
    </location>
</feature>
<protein>
    <submittedName>
        <fullName evidence="3">Uncharacterized protein</fullName>
    </submittedName>
</protein>
<proteinExistence type="predicted"/>
<dbReference type="Proteomes" id="UP000193067">
    <property type="component" value="Unassembled WGS sequence"/>
</dbReference>
<feature type="compositionally biased region" description="Polar residues" evidence="2">
    <location>
        <begin position="298"/>
        <end position="323"/>
    </location>
</feature>
<feature type="compositionally biased region" description="Basic and acidic residues" evidence="2">
    <location>
        <begin position="800"/>
        <end position="816"/>
    </location>
</feature>
<accession>A0A1Y2IEK1</accession>
<feature type="compositionally biased region" description="Polar residues" evidence="2">
    <location>
        <begin position="544"/>
        <end position="559"/>
    </location>
</feature>
<name>A0A1Y2IEK1_TRAC3</name>
<dbReference type="AlphaFoldDB" id="A0A1Y2IEK1"/>
<feature type="region of interest" description="Disordered" evidence="2">
    <location>
        <begin position="459"/>
        <end position="493"/>
    </location>
</feature>
<feature type="compositionally biased region" description="Low complexity" evidence="2">
    <location>
        <begin position="666"/>
        <end position="697"/>
    </location>
</feature>
<evidence type="ECO:0000313" key="4">
    <source>
        <dbReference type="Proteomes" id="UP000193067"/>
    </source>
</evidence>
<keyword evidence="4" id="KW-1185">Reference proteome</keyword>